<accession>A0ABV7T142</accession>
<dbReference type="RefSeq" id="WP_386360861.1">
    <property type="nucleotide sequence ID" value="NZ_JBHRXZ010000003.1"/>
</dbReference>
<dbReference type="Proteomes" id="UP001595630">
    <property type="component" value="Unassembled WGS sequence"/>
</dbReference>
<comment type="caution">
    <text evidence="1">The sequence shown here is derived from an EMBL/GenBank/DDBJ whole genome shotgun (WGS) entry which is preliminary data.</text>
</comment>
<name>A0ABV7T142_9GAMM</name>
<protein>
    <submittedName>
        <fullName evidence="1">PilZ domain-containing protein</fullName>
    </submittedName>
</protein>
<organism evidence="1 2">
    <name type="scientific">Stutzerimonas tarimensis</name>
    <dbReference type="NCBI Taxonomy" id="1507735"/>
    <lineage>
        <taxon>Bacteria</taxon>
        <taxon>Pseudomonadati</taxon>
        <taxon>Pseudomonadota</taxon>
        <taxon>Gammaproteobacteria</taxon>
        <taxon>Pseudomonadales</taxon>
        <taxon>Pseudomonadaceae</taxon>
        <taxon>Stutzerimonas</taxon>
    </lineage>
</organism>
<sequence length="207" mass="23512">MVPDSILTSEEQAYLAELANEEPAHRQSSSPSFKIEGNWQATELLARLAANSRLSLEAETGRFCLSFQLQLVEDEFHSQHIELSAPTIYETGPKMRAWRLQLKRPLPLLEADGGKSALRVHELSPNGLLVGNLHNSPPEHFHLHLPLPDGEAMPISAHRVRETKSGLTAYEVEFSEEQDTERLRRFLFSQHRRLHPELESELPEDLV</sequence>
<gene>
    <name evidence="1" type="ORF">ACFOMF_02450</name>
</gene>
<keyword evidence="2" id="KW-1185">Reference proteome</keyword>
<evidence type="ECO:0000313" key="1">
    <source>
        <dbReference type="EMBL" id="MFC3606646.1"/>
    </source>
</evidence>
<evidence type="ECO:0000313" key="2">
    <source>
        <dbReference type="Proteomes" id="UP001595630"/>
    </source>
</evidence>
<dbReference type="EMBL" id="JBHRXZ010000003">
    <property type="protein sequence ID" value="MFC3606646.1"/>
    <property type="molecule type" value="Genomic_DNA"/>
</dbReference>
<proteinExistence type="predicted"/>
<reference evidence="2" key="1">
    <citation type="journal article" date="2019" name="Int. J. Syst. Evol. Microbiol.">
        <title>The Global Catalogue of Microorganisms (GCM) 10K type strain sequencing project: providing services to taxonomists for standard genome sequencing and annotation.</title>
        <authorList>
            <consortium name="The Broad Institute Genomics Platform"/>
            <consortium name="The Broad Institute Genome Sequencing Center for Infectious Disease"/>
            <person name="Wu L."/>
            <person name="Ma J."/>
        </authorList>
    </citation>
    <scope>NUCLEOTIDE SEQUENCE [LARGE SCALE GENOMIC DNA]</scope>
    <source>
        <strain evidence="2">KCTC 42447</strain>
    </source>
</reference>